<name>A0A375YNE5_MYCPF</name>
<dbReference type="Proteomes" id="UP000252008">
    <property type="component" value="Unassembled WGS sequence"/>
</dbReference>
<gene>
    <name evidence="1" type="ORF">MPP7335_04264</name>
</gene>
<organism evidence="1 2">
    <name type="scientific">Mycolicibacterium parafortuitum</name>
    <name type="common">Mycobacterium parafortuitum</name>
    <dbReference type="NCBI Taxonomy" id="39692"/>
    <lineage>
        <taxon>Bacteria</taxon>
        <taxon>Bacillati</taxon>
        <taxon>Actinomycetota</taxon>
        <taxon>Actinomycetes</taxon>
        <taxon>Mycobacteriales</taxon>
        <taxon>Mycobacteriaceae</taxon>
        <taxon>Mycolicibacterium</taxon>
    </lineage>
</organism>
<dbReference type="AlphaFoldDB" id="A0A375YNE5"/>
<keyword evidence="2" id="KW-1185">Reference proteome</keyword>
<reference evidence="1 2" key="1">
    <citation type="submission" date="2018-05" db="EMBL/GenBank/DDBJ databases">
        <authorList>
            <consortium name="IHU Genomes"/>
        </authorList>
    </citation>
    <scope>NUCLEOTIDE SEQUENCE [LARGE SCALE GENOMIC DNA]</scope>
    <source>
        <strain evidence="1 2">P7335</strain>
    </source>
</reference>
<protein>
    <submittedName>
        <fullName evidence="1">Uncharacterized protein</fullName>
    </submittedName>
</protein>
<accession>A0A375YNE5</accession>
<evidence type="ECO:0000313" key="2">
    <source>
        <dbReference type="Proteomes" id="UP000252008"/>
    </source>
</evidence>
<dbReference type="STRING" id="39692.BST38_19475"/>
<dbReference type="EMBL" id="UEGS01000001">
    <property type="protein sequence ID" value="SRX82504.1"/>
    <property type="molecule type" value="Genomic_DNA"/>
</dbReference>
<sequence length="62" mass="6669">MNAIVHPRRGIKDLAITNGLMDTHSIPTTIGLVADEQIDSACDVFKDASHSEALKVLRTAIP</sequence>
<dbReference type="RefSeq" id="WP_083145099.1">
    <property type="nucleotide sequence ID" value="NZ_MVID01000019.1"/>
</dbReference>
<proteinExistence type="predicted"/>
<evidence type="ECO:0000313" key="1">
    <source>
        <dbReference type="EMBL" id="SRX82504.1"/>
    </source>
</evidence>